<dbReference type="EMBL" id="CALTRL010006067">
    <property type="protein sequence ID" value="CAH7689368.1"/>
    <property type="molecule type" value="Genomic_DNA"/>
</dbReference>
<dbReference type="PANTHER" id="PTHR34315:SF4">
    <property type="entry name" value="INTRADIOL RING-CLEAVAGE DIOXYGENASES DOMAIN-CONTAINING PROTEIN"/>
    <property type="match status" value="1"/>
</dbReference>
<dbReference type="GO" id="GO:0008199">
    <property type="term" value="F:ferric iron binding"/>
    <property type="evidence" value="ECO:0007669"/>
    <property type="project" value="InterPro"/>
</dbReference>
<organism evidence="3 4">
    <name type="scientific">Phakopsora pachyrhizi</name>
    <name type="common">Asian soybean rust disease fungus</name>
    <dbReference type="NCBI Taxonomy" id="170000"/>
    <lineage>
        <taxon>Eukaryota</taxon>
        <taxon>Fungi</taxon>
        <taxon>Dikarya</taxon>
        <taxon>Basidiomycota</taxon>
        <taxon>Pucciniomycotina</taxon>
        <taxon>Pucciniomycetes</taxon>
        <taxon>Pucciniales</taxon>
        <taxon>Phakopsoraceae</taxon>
        <taxon>Phakopsora</taxon>
    </lineage>
</organism>
<accession>A0AAV0BPS2</accession>
<proteinExistence type="predicted"/>
<dbReference type="GO" id="GO:0016702">
    <property type="term" value="F:oxidoreductase activity, acting on single donors with incorporation of molecular oxygen, incorporation of two atoms of oxygen"/>
    <property type="evidence" value="ECO:0007669"/>
    <property type="project" value="InterPro"/>
</dbReference>
<dbReference type="InterPro" id="IPR000627">
    <property type="entry name" value="Intradiol_dOase_C"/>
</dbReference>
<feature type="domain" description="Intradiol ring-cleavage dioxygenases" evidence="2">
    <location>
        <begin position="155"/>
        <end position="262"/>
    </location>
</feature>
<dbReference type="SUPFAM" id="SSF49482">
    <property type="entry name" value="Aromatic compound dioxygenase"/>
    <property type="match status" value="1"/>
</dbReference>
<dbReference type="Proteomes" id="UP001153365">
    <property type="component" value="Unassembled WGS sequence"/>
</dbReference>
<evidence type="ECO:0000256" key="1">
    <source>
        <dbReference type="SAM" id="SignalP"/>
    </source>
</evidence>
<evidence type="ECO:0000313" key="3">
    <source>
        <dbReference type="EMBL" id="CAH7689368.1"/>
    </source>
</evidence>
<keyword evidence="3" id="KW-0560">Oxidoreductase</keyword>
<keyword evidence="4" id="KW-1185">Reference proteome</keyword>
<keyword evidence="3" id="KW-0223">Dioxygenase</keyword>
<dbReference type="PANTHER" id="PTHR34315">
    <property type="match status" value="1"/>
</dbReference>
<feature type="chain" id="PRO_5043404143" evidence="1">
    <location>
        <begin position="22"/>
        <end position="368"/>
    </location>
</feature>
<evidence type="ECO:0000313" key="4">
    <source>
        <dbReference type="Proteomes" id="UP001153365"/>
    </source>
</evidence>
<feature type="signal peptide" evidence="1">
    <location>
        <begin position="1"/>
        <end position="21"/>
    </location>
</feature>
<comment type="caution">
    <text evidence="3">The sequence shown here is derived from an EMBL/GenBank/DDBJ whole genome shotgun (WGS) entry which is preliminary data.</text>
</comment>
<dbReference type="Gene3D" id="2.60.130.10">
    <property type="entry name" value="Aromatic compound dioxygenase"/>
    <property type="match status" value="1"/>
</dbReference>
<gene>
    <name evidence="3" type="ORF">PPACK8108_LOCUS24426</name>
</gene>
<sequence>MLLDSKIVMLIALILAQQLIAHQIELKTPEEVKAYEEQQRSIHHCFPIIEEQLIERKSSWLRLNSFDSDLQNLGSVLKKYETLNWGSSSESESRESQLPFGTIKSTDKDGVHLVKRDSDTCVGSNLDCQVDRSSKFSNHKLRNHSCVLSPFVTSGPYYHRSEHPIRQNLAEWQDGLPLLMDIGVIDVETCEPIKGALVDIWHANATGFYAGYPETKKALEDITVPIPRTNYNDRWLRGAWPTNSNGVAQFTSIFPGFYTGRATHVHAKVHLNFKINNDSTFDSAYVQYVGQFFFDEEINFSVDQMSPYRFNPSENRTLNSKDSLNIFSDSFKNFYNPIFEIEKIGSVISQGLIGFITVGINMTAKHPN</sequence>
<evidence type="ECO:0000259" key="2">
    <source>
        <dbReference type="Pfam" id="PF00775"/>
    </source>
</evidence>
<reference evidence="3" key="1">
    <citation type="submission" date="2022-06" db="EMBL/GenBank/DDBJ databases">
        <authorList>
            <consortium name="SYNGENTA / RWTH Aachen University"/>
        </authorList>
    </citation>
    <scope>NUCLEOTIDE SEQUENCE</scope>
</reference>
<dbReference type="AlphaFoldDB" id="A0AAV0BPS2"/>
<protein>
    <submittedName>
        <fullName evidence="3">Intradiol ring-cleavage dioxygenase</fullName>
    </submittedName>
</protein>
<dbReference type="Pfam" id="PF00775">
    <property type="entry name" value="Dioxygenase_C"/>
    <property type="match status" value="1"/>
</dbReference>
<dbReference type="InterPro" id="IPR015889">
    <property type="entry name" value="Intradiol_dOase_core"/>
</dbReference>
<keyword evidence="1" id="KW-0732">Signal</keyword>
<name>A0AAV0BPS2_PHAPC</name>
<dbReference type="CDD" id="cd03457">
    <property type="entry name" value="intradiol_dioxygenase_like"/>
    <property type="match status" value="1"/>
</dbReference>